<evidence type="ECO:0000256" key="2">
    <source>
        <dbReference type="ARBA" id="ARBA00022448"/>
    </source>
</evidence>
<dbReference type="RefSeq" id="WP_036386271.1">
    <property type="nucleotide sequence ID" value="NZ_CP028519.1"/>
</dbReference>
<feature type="domain" description="ABC transporter" evidence="6">
    <location>
        <begin position="5"/>
        <end position="235"/>
    </location>
</feature>
<accession>A0A2S0PDI9</accession>
<dbReference type="EMBL" id="CP028519">
    <property type="protein sequence ID" value="AVY95402.1"/>
    <property type="molecule type" value="Genomic_DNA"/>
</dbReference>
<gene>
    <name evidence="7" type="ORF">DAI18_16135</name>
</gene>
<dbReference type="OrthoDB" id="5292475at2"/>
<evidence type="ECO:0000313" key="8">
    <source>
        <dbReference type="Proteomes" id="UP000244173"/>
    </source>
</evidence>
<proteinExistence type="inferred from homology"/>
<dbReference type="KEGG" id="maer:DAI18_16135"/>
<dbReference type="InterPro" id="IPR027417">
    <property type="entry name" value="P-loop_NTPase"/>
</dbReference>
<name>A0A2S0PDI9_9NEIS</name>
<sequence>MPTGLIENDVVALRHAGIRLPDGTWLFRDLNLRIAPGQRLCLLGGNGRGKTTLLRAIAGLTPLDEGSVCVTPALAYLPQRFHCLFDYGVVDMVLMGRCRHLGLWRQPGATDHARALDALQTVGMQRLAARSFRTLSGGERQLVLLARALVSEPRCIVLDEPASALDLANQSLLLALLARLAHQQGISTLFSSHHPQHALDSDCQVLVMRADDLPLHGDARTVLTEPVLSALYGLPVRRIDIHDPPHRHTGIVPLFPSATLQQEPCP</sequence>
<keyword evidence="2" id="KW-0813">Transport</keyword>
<comment type="similarity">
    <text evidence="1">Belongs to the ABC transporter superfamily.</text>
</comment>
<keyword evidence="3" id="KW-1003">Cell membrane</keyword>
<dbReference type="SMART" id="SM00382">
    <property type="entry name" value="AAA"/>
    <property type="match status" value="1"/>
</dbReference>
<evidence type="ECO:0000256" key="1">
    <source>
        <dbReference type="ARBA" id="ARBA00005417"/>
    </source>
</evidence>
<dbReference type="Proteomes" id="UP000244173">
    <property type="component" value="Chromosome"/>
</dbReference>
<keyword evidence="4" id="KW-0547">Nucleotide-binding</keyword>
<dbReference type="InterPro" id="IPR003439">
    <property type="entry name" value="ABC_transporter-like_ATP-bd"/>
</dbReference>
<dbReference type="GO" id="GO:0005524">
    <property type="term" value="F:ATP binding"/>
    <property type="evidence" value="ECO:0007669"/>
    <property type="project" value="UniProtKB-KW"/>
</dbReference>
<evidence type="ECO:0000256" key="5">
    <source>
        <dbReference type="ARBA" id="ARBA00022840"/>
    </source>
</evidence>
<keyword evidence="3" id="KW-0472">Membrane</keyword>
<organism evidence="7 8">
    <name type="scientific">Microvirgula aerodenitrificans</name>
    <dbReference type="NCBI Taxonomy" id="57480"/>
    <lineage>
        <taxon>Bacteria</taxon>
        <taxon>Pseudomonadati</taxon>
        <taxon>Pseudomonadota</taxon>
        <taxon>Betaproteobacteria</taxon>
        <taxon>Neisseriales</taxon>
        <taxon>Aquaspirillaceae</taxon>
        <taxon>Microvirgula</taxon>
    </lineage>
</organism>
<dbReference type="PANTHER" id="PTHR42734:SF6">
    <property type="entry name" value="MOLYBDATE IMPORT ATP-BINDING PROTEIN MOLC"/>
    <property type="match status" value="1"/>
</dbReference>
<dbReference type="AlphaFoldDB" id="A0A2S0PDI9"/>
<protein>
    <submittedName>
        <fullName evidence="7">ABC transporter ATP-binding protein</fullName>
    </submittedName>
</protein>
<dbReference type="PROSITE" id="PS00211">
    <property type="entry name" value="ABC_TRANSPORTER_1"/>
    <property type="match status" value="1"/>
</dbReference>
<dbReference type="InterPro" id="IPR050153">
    <property type="entry name" value="Metal_Ion_Import_ABC"/>
</dbReference>
<dbReference type="PROSITE" id="PS50893">
    <property type="entry name" value="ABC_TRANSPORTER_2"/>
    <property type="match status" value="1"/>
</dbReference>
<dbReference type="SUPFAM" id="SSF52540">
    <property type="entry name" value="P-loop containing nucleoside triphosphate hydrolases"/>
    <property type="match status" value="1"/>
</dbReference>
<evidence type="ECO:0000259" key="6">
    <source>
        <dbReference type="PROSITE" id="PS50893"/>
    </source>
</evidence>
<reference evidence="7 8" key="1">
    <citation type="submission" date="2018-04" db="EMBL/GenBank/DDBJ databases">
        <title>Denitrifier Microvirgula.</title>
        <authorList>
            <person name="Anderson E."/>
            <person name="Jang J."/>
            <person name="Ishii S."/>
        </authorList>
    </citation>
    <scope>NUCLEOTIDE SEQUENCE [LARGE SCALE GENOMIC DNA]</scope>
    <source>
        <strain evidence="7 8">BE2.4</strain>
    </source>
</reference>
<dbReference type="Pfam" id="PF00005">
    <property type="entry name" value="ABC_tran"/>
    <property type="match status" value="1"/>
</dbReference>
<evidence type="ECO:0000256" key="3">
    <source>
        <dbReference type="ARBA" id="ARBA00022475"/>
    </source>
</evidence>
<keyword evidence="8" id="KW-1185">Reference proteome</keyword>
<dbReference type="GO" id="GO:0016887">
    <property type="term" value="F:ATP hydrolysis activity"/>
    <property type="evidence" value="ECO:0007669"/>
    <property type="project" value="InterPro"/>
</dbReference>
<dbReference type="STRING" id="1122240.GCA_000620105_02711"/>
<dbReference type="InterPro" id="IPR003593">
    <property type="entry name" value="AAA+_ATPase"/>
</dbReference>
<dbReference type="InterPro" id="IPR017871">
    <property type="entry name" value="ABC_transporter-like_CS"/>
</dbReference>
<keyword evidence="5 7" id="KW-0067">ATP-binding</keyword>
<evidence type="ECO:0000256" key="4">
    <source>
        <dbReference type="ARBA" id="ARBA00022741"/>
    </source>
</evidence>
<evidence type="ECO:0000313" key="7">
    <source>
        <dbReference type="EMBL" id="AVY95402.1"/>
    </source>
</evidence>
<dbReference type="PANTHER" id="PTHR42734">
    <property type="entry name" value="METAL TRANSPORT SYSTEM ATP-BINDING PROTEIN TM_0124-RELATED"/>
    <property type="match status" value="1"/>
</dbReference>
<dbReference type="Gene3D" id="3.40.50.300">
    <property type="entry name" value="P-loop containing nucleotide triphosphate hydrolases"/>
    <property type="match status" value="1"/>
</dbReference>